<dbReference type="InterPro" id="IPR008969">
    <property type="entry name" value="CarboxyPept-like_regulatory"/>
</dbReference>
<feature type="domain" description="TonB-dependent transporter Oar-like beta-barrel" evidence="1">
    <location>
        <begin position="251"/>
        <end position="1083"/>
    </location>
</feature>
<dbReference type="Pfam" id="PF25183">
    <property type="entry name" value="OMP_b-brl_4"/>
    <property type="match status" value="1"/>
</dbReference>
<keyword evidence="3" id="KW-1185">Reference proteome</keyword>
<gene>
    <name evidence="2" type="ORF">HDF14_002958</name>
</gene>
<evidence type="ECO:0000259" key="1">
    <source>
        <dbReference type="Pfam" id="PF25183"/>
    </source>
</evidence>
<comment type="caution">
    <text evidence="2">The sequence shown here is derived from an EMBL/GenBank/DDBJ whole genome shotgun (WGS) entry which is preliminary data.</text>
</comment>
<evidence type="ECO:0000313" key="2">
    <source>
        <dbReference type="EMBL" id="MBB5329340.1"/>
    </source>
</evidence>
<dbReference type="AlphaFoldDB" id="A0A9X0QFM0"/>
<evidence type="ECO:0000313" key="3">
    <source>
        <dbReference type="Proteomes" id="UP000535182"/>
    </source>
</evidence>
<dbReference type="Gene3D" id="2.60.40.1120">
    <property type="entry name" value="Carboxypeptidase-like, regulatory domain"/>
    <property type="match status" value="1"/>
</dbReference>
<reference evidence="2 3" key="1">
    <citation type="submission" date="2020-08" db="EMBL/GenBank/DDBJ databases">
        <title>Genomic Encyclopedia of Type Strains, Phase IV (KMG-V): Genome sequencing to study the core and pangenomes of soil and plant-associated prokaryotes.</title>
        <authorList>
            <person name="Whitman W."/>
        </authorList>
    </citation>
    <scope>NUCLEOTIDE SEQUENCE [LARGE SCALE GENOMIC DNA]</scope>
    <source>
        <strain evidence="2 3">X5P2</strain>
    </source>
</reference>
<accession>A0A9X0QFM0</accession>
<dbReference type="EMBL" id="JACHEB010000006">
    <property type="protein sequence ID" value="MBB5329340.1"/>
    <property type="molecule type" value="Genomic_DNA"/>
</dbReference>
<dbReference type="Proteomes" id="UP000535182">
    <property type="component" value="Unassembled WGS sequence"/>
</dbReference>
<dbReference type="SUPFAM" id="SSF56935">
    <property type="entry name" value="Porins"/>
    <property type="match status" value="1"/>
</dbReference>
<protein>
    <recommendedName>
        <fullName evidence="1">TonB-dependent transporter Oar-like beta-barrel domain-containing protein</fullName>
    </recommendedName>
</protein>
<sequence length="1090" mass="116264">MKTGVSAFRGFGSFVVLCILLFGRVVLAQNATLNGTVLDNAGAAVPGAHITVVNTGTNATQAGESNDQGVYSIGQLAPGSYTVTVERTGFRKAVETGIVLTVNQSATLNIPLQIGDLEQTISVSADAALINATTAEISTVVDQHAISQLPLNGRDPSSLVFLAPGVTNVLNTGGGYLQTGFSFPTETGASANGGRQGSTYYLLDGVQNMDTYLLLAAPFPNSDAVQEFRVISNNFDAHYGFSPGAVVSIQTKPGSNQWHGGAFEFIRNSDLNAGNYFSHTVDTLRRNQFGGYVGGPIIKNKLFFFANYQGTRSSSQGATNPTYTPTAAMLNGDFSAVPVKLQGPFVNNMVNPALFSPAAVTIAKTALPLGGDPASGLTNYASGGIENSLDEGTFRLDWELTSKQHIVLRTYINNFDQPAGSVNGNILSVLQETPYNAIQNNPIKYYNQILTHTWTINPSLVNVVSGFWTQESAHSSAQVFDQSGQPVCLSRYIKVNELPGQCYIEGLSVNNGFSTAYTEPSQEIRTSFGVSDAVTKTIGNHSLSFGVDLWHQYAKELTQYPTQPIVNFNGSYTGFGLADFLLGKAAQFTQGAGEIADVSGIVLGLFAQDQYRIRPTMTLTAGVRWDPNLPPTSAGGRGAAFVPGQQSQKFPGAPLGLNFPGDKGVNSALMPTSYGYIEPRVGVAWQPRSLPGTSFRAGFGMFTAPLPYSVYNHAADIAPFSPTLGFDATATNFISFDDPYSFLGTTSPFPPFASIGFVPPSNTNFGTSPIAVQAIFSNNFRLGITQSWNASVEQQFGRDIALHLAYIGSESYHQETVIDQNPGIFATGGTRSIYPAFSNILTLASIGTASYNSLQVGVEKRFSHGLQFQSNFTWAKTIDLAGSGNVSFGSPQVPDPFNIRFNRGISLLNFPYVSVSHLVYTTPELQGHGVMMRELLGAWELSGIVTLQSGQPFGISGGNGNNNSGSLQFGDRADVVPGIPLNVHQGGKAQWLAHFVNPAAFVTNAPGTFGDSGKNLLRGPGIATSDLAFVKNWKVRESYGVQFRWELFNAFNHASFATPNNDPTSANFGQITSIGPIAPRVMQGALKLSF</sequence>
<proteinExistence type="predicted"/>
<name>A0A9X0QFM0_9BACT</name>
<dbReference type="Pfam" id="PF13620">
    <property type="entry name" value="CarboxypepD_reg"/>
    <property type="match status" value="1"/>
</dbReference>
<dbReference type="SUPFAM" id="SSF49464">
    <property type="entry name" value="Carboxypeptidase regulatory domain-like"/>
    <property type="match status" value="1"/>
</dbReference>
<dbReference type="InterPro" id="IPR057601">
    <property type="entry name" value="Oar-like_b-barrel"/>
</dbReference>
<organism evidence="2 3">
    <name type="scientific">Tunturiibacter gelidiferens</name>
    <dbReference type="NCBI Taxonomy" id="3069689"/>
    <lineage>
        <taxon>Bacteria</taxon>
        <taxon>Pseudomonadati</taxon>
        <taxon>Acidobacteriota</taxon>
        <taxon>Terriglobia</taxon>
        <taxon>Terriglobales</taxon>
        <taxon>Acidobacteriaceae</taxon>
        <taxon>Tunturiibacter</taxon>
    </lineage>
</organism>
<dbReference type="RefSeq" id="WP_221304692.1">
    <property type="nucleotide sequence ID" value="NZ_JACHEB010000006.1"/>
</dbReference>